<dbReference type="Proteomes" id="UP000199416">
    <property type="component" value="Unassembled WGS sequence"/>
</dbReference>
<evidence type="ECO:0000259" key="2">
    <source>
        <dbReference type="Pfam" id="PF00248"/>
    </source>
</evidence>
<proteinExistence type="predicted"/>
<dbReference type="SUPFAM" id="SSF51430">
    <property type="entry name" value="NAD(P)-linked oxidoreductase"/>
    <property type="match status" value="1"/>
</dbReference>
<dbReference type="EMBL" id="FMZF01000006">
    <property type="protein sequence ID" value="SDD28206.1"/>
    <property type="molecule type" value="Genomic_DNA"/>
</dbReference>
<evidence type="ECO:0000256" key="1">
    <source>
        <dbReference type="ARBA" id="ARBA00023002"/>
    </source>
</evidence>
<name>A0A1G6TI59_9ACTN</name>
<protein>
    <submittedName>
        <fullName evidence="3">Predicted oxidoreductase</fullName>
    </submittedName>
</protein>
<dbReference type="STRING" id="1190417.SAMN05660690_3871"/>
<dbReference type="Pfam" id="PF00248">
    <property type="entry name" value="Aldo_ket_red"/>
    <property type="match status" value="1"/>
</dbReference>
<reference evidence="4" key="1">
    <citation type="submission" date="2016-10" db="EMBL/GenBank/DDBJ databases">
        <authorList>
            <person name="Varghese N."/>
            <person name="Submissions S."/>
        </authorList>
    </citation>
    <scope>NUCLEOTIDE SEQUENCE [LARGE SCALE GENOMIC DNA]</scope>
    <source>
        <strain evidence="4">DSM 45421</strain>
    </source>
</reference>
<accession>A0A1G6TI59</accession>
<dbReference type="PANTHER" id="PTHR43364:SF18">
    <property type="entry name" value="OXIDOREDUCTASE"/>
    <property type="match status" value="1"/>
</dbReference>
<keyword evidence="4" id="KW-1185">Reference proteome</keyword>
<evidence type="ECO:0000313" key="3">
    <source>
        <dbReference type="EMBL" id="SDD28206.1"/>
    </source>
</evidence>
<dbReference type="PANTHER" id="PTHR43364">
    <property type="entry name" value="NADH-SPECIFIC METHYLGLYOXAL REDUCTASE-RELATED"/>
    <property type="match status" value="1"/>
</dbReference>
<dbReference type="RefSeq" id="WP_091367708.1">
    <property type="nucleotide sequence ID" value="NZ_FMZF01000006.1"/>
</dbReference>
<dbReference type="FunFam" id="3.20.20.100:FF:000004">
    <property type="entry name" value="Oxidoreductase, aldo/keto reductase"/>
    <property type="match status" value="1"/>
</dbReference>
<dbReference type="AlphaFoldDB" id="A0A1G6TI59"/>
<dbReference type="InterPro" id="IPR023210">
    <property type="entry name" value="NADP_OxRdtase_dom"/>
</dbReference>
<dbReference type="GO" id="GO:0005829">
    <property type="term" value="C:cytosol"/>
    <property type="evidence" value="ECO:0007669"/>
    <property type="project" value="UniProtKB-ARBA"/>
</dbReference>
<keyword evidence="1" id="KW-0560">Oxidoreductase</keyword>
<feature type="domain" description="NADP-dependent oxidoreductase" evidence="2">
    <location>
        <begin position="15"/>
        <end position="304"/>
    </location>
</feature>
<sequence>MEQRALGRSGLVVSRLALGTMTWGRDTDEDEAALQLTAFADAGGTLVDTADVYCDGDSERLLGRLMADVVPRSELLVATKAVGRTGAGPMGRGGSRGHLLAALDASLERLGVDHVDLWQLHAWDELTPVEETLAACDAAVTSGRVRYVGVSNFTGWQTAQAATWQRAWPGRAPLVSTQVEYSLLQRGVEREVVPAAEALGLGVLAWSPLGRGLLTGKYRTDTPDGSRGASPQWAGFIDDLRSPAADRIVEAVVTAADGLGTTPLAVALAWVRDRPGVVAPVVGARTAEQLQSSLDAESVRLPAAIRTALEDVSAPHFSYPDQRSAR</sequence>
<dbReference type="GO" id="GO:0016491">
    <property type="term" value="F:oxidoreductase activity"/>
    <property type="evidence" value="ECO:0007669"/>
    <property type="project" value="UniProtKB-KW"/>
</dbReference>
<evidence type="ECO:0000313" key="4">
    <source>
        <dbReference type="Proteomes" id="UP000199416"/>
    </source>
</evidence>
<dbReference type="Gene3D" id="3.20.20.100">
    <property type="entry name" value="NADP-dependent oxidoreductase domain"/>
    <property type="match status" value="1"/>
</dbReference>
<dbReference type="InterPro" id="IPR050523">
    <property type="entry name" value="AKR_Detox_Biosynth"/>
</dbReference>
<dbReference type="OrthoDB" id="9768793at2"/>
<dbReference type="InterPro" id="IPR036812">
    <property type="entry name" value="NAD(P)_OxRdtase_dom_sf"/>
</dbReference>
<gene>
    <name evidence="3" type="ORF">SAMN05660690_3871</name>
</gene>
<organism evidence="3 4">
    <name type="scientific">Geodermatophilus telluris</name>
    <dbReference type="NCBI Taxonomy" id="1190417"/>
    <lineage>
        <taxon>Bacteria</taxon>
        <taxon>Bacillati</taxon>
        <taxon>Actinomycetota</taxon>
        <taxon>Actinomycetes</taxon>
        <taxon>Geodermatophilales</taxon>
        <taxon>Geodermatophilaceae</taxon>
        <taxon>Geodermatophilus</taxon>
    </lineage>
</organism>